<keyword evidence="1" id="KW-0560">Oxidoreductase</keyword>
<dbReference type="GO" id="GO:0016491">
    <property type="term" value="F:oxidoreductase activity"/>
    <property type="evidence" value="ECO:0007669"/>
    <property type="project" value="UniProtKB-KW"/>
</dbReference>
<accession>G8R6P5</accession>
<dbReference type="InterPro" id="IPR002364">
    <property type="entry name" value="Quin_OxRdtase/zeta-crystal_CS"/>
</dbReference>
<feature type="domain" description="Enoyl reductase (ER)" evidence="2">
    <location>
        <begin position="16"/>
        <end position="331"/>
    </location>
</feature>
<dbReference type="CDD" id="cd05289">
    <property type="entry name" value="MDR_like_2"/>
    <property type="match status" value="1"/>
</dbReference>
<dbReference type="PROSITE" id="PS01162">
    <property type="entry name" value="QOR_ZETA_CRYSTAL"/>
    <property type="match status" value="1"/>
</dbReference>
<dbReference type="Pfam" id="PF08240">
    <property type="entry name" value="ADH_N"/>
    <property type="match status" value="1"/>
</dbReference>
<dbReference type="InterPro" id="IPR011032">
    <property type="entry name" value="GroES-like_sf"/>
</dbReference>
<dbReference type="PANTHER" id="PTHR11695:SF294">
    <property type="entry name" value="RETICULON-4-INTERACTING PROTEIN 1, MITOCHONDRIAL"/>
    <property type="match status" value="1"/>
</dbReference>
<dbReference type="SMART" id="SM00829">
    <property type="entry name" value="PKS_ER"/>
    <property type="match status" value="1"/>
</dbReference>
<evidence type="ECO:0000313" key="4">
    <source>
        <dbReference type="Proteomes" id="UP000005631"/>
    </source>
</evidence>
<dbReference type="SUPFAM" id="SSF51735">
    <property type="entry name" value="NAD(P)-binding Rossmann-fold domains"/>
    <property type="match status" value="1"/>
</dbReference>
<keyword evidence="4" id="KW-1185">Reference proteome</keyword>
<dbReference type="Proteomes" id="UP000005631">
    <property type="component" value="Chromosome"/>
</dbReference>
<evidence type="ECO:0000313" key="3">
    <source>
        <dbReference type="EMBL" id="AEV31188.1"/>
    </source>
</evidence>
<gene>
    <name evidence="3" type="ordered locus">Oweho_0166</name>
</gene>
<dbReference type="InterPro" id="IPR036291">
    <property type="entry name" value="NAD(P)-bd_dom_sf"/>
</dbReference>
<evidence type="ECO:0000256" key="1">
    <source>
        <dbReference type="ARBA" id="ARBA00023002"/>
    </source>
</evidence>
<dbReference type="eggNOG" id="COG0604">
    <property type="taxonomic scope" value="Bacteria"/>
</dbReference>
<dbReference type="InterPro" id="IPR020843">
    <property type="entry name" value="ER"/>
</dbReference>
<name>G8R6P5_OWEHD</name>
<sequence length="334" mass="37078">MKAWKLIKYGKDFKAGMEILEVDKPTPADDEVLIECHAAALNPVDYKIAEGQLKLFYKQKMPAGLAFDCSGVVAEVGKNVKHLKVGDEVFCTTPTDSPGVLAEFVTVKADVVTQKPKNLSYAEAAGFAMVGLTTISCMEVVNLKAGEKILIHAGSGGIGSFAIQYARQLGAEVFTTTSTSNVDWVEELGAKVIDYKKEDYRKEVPQLDVVYDTLGGDFTTDAFPLLSPGGRVVSIAGRRLDEETAEQYGLNWLFKWFMKLQLRPIKKLCKKYDASYKFILNEPNMERLTKLKKALETGYIKTVINHTYSFDQVVEAFEMQQSGRSKGKNVILIK</sequence>
<dbReference type="InterPro" id="IPR050700">
    <property type="entry name" value="YIM1/Zinc_Alcohol_DH_Fams"/>
</dbReference>
<dbReference type="AlphaFoldDB" id="G8R6P5"/>
<dbReference type="EMBL" id="CP003156">
    <property type="protein sequence ID" value="AEV31188.1"/>
    <property type="molecule type" value="Genomic_DNA"/>
</dbReference>
<organism evidence="3 4">
    <name type="scientific">Owenweeksia hongkongensis (strain DSM 17368 / CIP 108786 / JCM 12287 / NRRL B-23963 / UST20020801)</name>
    <dbReference type="NCBI Taxonomy" id="926562"/>
    <lineage>
        <taxon>Bacteria</taxon>
        <taxon>Pseudomonadati</taxon>
        <taxon>Bacteroidota</taxon>
        <taxon>Flavobacteriia</taxon>
        <taxon>Flavobacteriales</taxon>
        <taxon>Owenweeksiaceae</taxon>
        <taxon>Owenweeksia</taxon>
    </lineage>
</organism>
<proteinExistence type="predicted"/>
<reference evidence="3 4" key="1">
    <citation type="journal article" date="2012" name="Stand. Genomic Sci.">
        <title>Genome sequence of the orange-pigmented seawater bacterium Owenweeksia hongkongensis type strain (UST20020801(T)).</title>
        <authorList>
            <person name="Riedel T."/>
            <person name="Held B."/>
            <person name="Nolan M."/>
            <person name="Lucas S."/>
            <person name="Lapidus A."/>
            <person name="Tice H."/>
            <person name="Del Rio T.G."/>
            <person name="Cheng J.F."/>
            <person name="Han C."/>
            <person name="Tapia R."/>
            <person name="Goodwin L.A."/>
            <person name="Pitluck S."/>
            <person name="Liolios K."/>
            <person name="Mavromatis K."/>
            <person name="Pagani I."/>
            <person name="Ivanova N."/>
            <person name="Mikhailova N."/>
            <person name="Pati A."/>
            <person name="Chen A."/>
            <person name="Palaniappan K."/>
            <person name="Rohde M."/>
            <person name="Tindall B.J."/>
            <person name="Detter J.C."/>
            <person name="Goker M."/>
            <person name="Woyke T."/>
            <person name="Bristow J."/>
            <person name="Eisen J.A."/>
            <person name="Markowitz V."/>
            <person name="Hugenholtz P."/>
            <person name="Klenk H.P."/>
            <person name="Kyrpides N.C."/>
        </authorList>
    </citation>
    <scope>NUCLEOTIDE SEQUENCE</scope>
    <source>
        <strain evidence="4">DSM 17368 / JCM 12287 / NRRL B-23963</strain>
    </source>
</reference>
<dbReference type="STRING" id="926562.Oweho_0166"/>
<protein>
    <submittedName>
        <fullName evidence="3">Zn-dependent oxidoreductase, NADPH:quinone reductase</fullName>
    </submittedName>
</protein>
<dbReference type="HOGENOM" id="CLU_026673_3_3_10"/>
<evidence type="ECO:0000259" key="2">
    <source>
        <dbReference type="SMART" id="SM00829"/>
    </source>
</evidence>
<dbReference type="InterPro" id="IPR013154">
    <property type="entry name" value="ADH-like_N"/>
</dbReference>
<dbReference type="Gene3D" id="3.40.50.720">
    <property type="entry name" value="NAD(P)-binding Rossmann-like Domain"/>
    <property type="match status" value="1"/>
</dbReference>
<dbReference type="KEGG" id="oho:Oweho_0166"/>
<dbReference type="SUPFAM" id="SSF50129">
    <property type="entry name" value="GroES-like"/>
    <property type="match status" value="1"/>
</dbReference>
<dbReference type="GO" id="GO:0008270">
    <property type="term" value="F:zinc ion binding"/>
    <property type="evidence" value="ECO:0007669"/>
    <property type="project" value="InterPro"/>
</dbReference>
<dbReference type="Pfam" id="PF13602">
    <property type="entry name" value="ADH_zinc_N_2"/>
    <property type="match status" value="1"/>
</dbReference>
<dbReference type="Gene3D" id="3.90.180.10">
    <property type="entry name" value="Medium-chain alcohol dehydrogenases, catalytic domain"/>
    <property type="match status" value="1"/>
</dbReference>
<dbReference type="PANTHER" id="PTHR11695">
    <property type="entry name" value="ALCOHOL DEHYDROGENASE RELATED"/>
    <property type="match status" value="1"/>
</dbReference>
<dbReference type="PATRIC" id="fig|926562.3.peg.171"/>